<dbReference type="Proteomes" id="UP001432062">
    <property type="component" value="Chromosome"/>
</dbReference>
<protein>
    <submittedName>
        <fullName evidence="2">Uncharacterized protein</fullName>
    </submittedName>
</protein>
<evidence type="ECO:0000313" key="3">
    <source>
        <dbReference type="Proteomes" id="UP001432062"/>
    </source>
</evidence>
<evidence type="ECO:0000256" key="1">
    <source>
        <dbReference type="SAM" id="MobiDB-lite"/>
    </source>
</evidence>
<sequence length="163" mass="17726">MGDHDLADVGGGRIVWLEPLDGVVQRGGDRHHAAGSPDRHQGVAPSGRGERVERGLEVLAVPHGQVREPRWELVGRQQLRHRLGELRLTDPMQVFQVRQIEQILVNHRIVGRVQDVPGDEVAAVEFPLWPRDQAGVGRIGIATGPDPDPRTTDHAGASGSGAR</sequence>
<feature type="compositionally biased region" description="Basic and acidic residues" evidence="1">
    <location>
        <begin position="27"/>
        <end position="41"/>
    </location>
</feature>
<feature type="region of interest" description="Disordered" evidence="1">
    <location>
        <begin position="26"/>
        <end position="49"/>
    </location>
</feature>
<proteinExistence type="predicted"/>
<gene>
    <name evidence="2" type="ORF">OG563_33330</name>
</gene>
<evidence type="ECO:0000313" key="2">
    <source>
        <dbReference type="EMBL" id="WUV44043.1"/>
    </source>
</evidence>
<accession>A0ABZ1YLW9</accession>
<reference evidence="2" key="1">
    <citation type="submission" date="2022-10" db="EMBL/GenBank/DDBJ databases">
        <title>The complete genomes of actinobacterial strains from the NBC collection.</title>
        <authorList>
            <person name="Joergensen T.S."/>
            <person name="Alvarez Arevalo M."/>
            <person name="Sterndorff E.B."/>
            <person name="Faurdal D."/>
            <person name="Vuksanovic O."/>
            <person name="Mourched A.-S."/>
            <person name="Charusanti P."/>
            <person name="Shaw S."/>
            <person name="Blin K."/>
            <person name="Weber T."/>
        </authorList>
    </citation>
    <scope>NUCLEOTIDE SEQUENCE</scope>
    <source>
        <strain evidence="2">NBC_01482</strain>
    </source>
</reference>
<organism evidence="2 3">
    <name type="scientific">Nocardia vinacea</name>
    <dbReference type="NCBI Taxonomy" id="96468"/>
    <lineage>
        <taxon>Bacteria</taxon>
        <taxon>Bacillati</taxon>
        <taxon>Actinomycetota</taxon>
        <taxon>Actinomycetes</taxon>
        <taxon>Mycobacteriales</taxon>
        <taxon>Nocardiaceae</taxon>
        <taxon>Nocardia</taxon>
    </lineage>
</organism>
<keyword evidence="3" id="KW-1185">Reference proteome</keyword>
<feature type="region of interest" description="Disordered" evidence="1">
    <location>
        <begin position="141"/>
        <end position="163"/>
    </location>
</feature>
<name>A0ABZ1YLW9_9NOCA</name>
<dbReference type="EMBL" id="CP109441">
    <property type="protein sequence ID" value="WUV44043.1"/>
    <property type="molecule type" value="Genomic_DNA"/>
</dbReference>